<dbReference type="AlphaFoldDB" id="A0A2H0TCH8"/>
<dbReference type="EMBL" id="PFCO01000009">
    <property type="protein sequence ID" value="PIR69251.1"/>
    <property type="molecule type" value="Genomic_DNA"/>
</dbReference>
<gene>
    <name evidence="2" type="ORF">COU47_04100</name>
</gene>
<dbReference type="Gene3D" id="3.40.630.30">
    <property type="match status" value="1"/>
</dbReference>
<feature type="domain" description="N-acetyltransferase" evidence="1">
    <location>
        <begin position="14"/>
        <end position="171"/>
    </location>
</feature>
<evidence type="ECO:0000259" key="1">
    <source>
        <dbReference type="PROSITE" id="PS51186"/>
    </source>
</evidence>
<reference evidence="3" key="1">
    <citation type="submission" date="2017-09" db="EMBL/GenBank/DDBJ databases">
        <title>Depth-based differentiation of microbial function through sediment-hosted aquifers and enrichment of novel symbionts in the deep terrestrial subsurface.</title>
        <authorList>
            <person name="Probst A.J."/>
            <person name="Ladd B."/>
            <person name="Jarett J.K."/>
            <person name="Geller-Mcgrath D.E."/>
            <person name="Sieber C.M.K."/>
            <person name="Emerson J.B."/>
            <person name="Anantharaman K."/>
            <person name="Thomas B.C."/>
            <person name="Malmstrom R."/>
            <person name="Stieglmeier M."/>
            <person name="Klingl A."/>
            <person name="Woyke T."/>
            <person name="Ryan C.M."/>
            <person name="Banfield J.F."/>
        </authorList>
    </citation>
    <scope>NUCLEOTIDE SEQUENCE [LARGE SCALE GENOMIC DNA]</scope>
</reference>
<evidence type="ECO:0000313" key="2">
    <source>
        <dbReference type="EMBL" id="PIR69251.1"/>
    </source>
</evidence>
<sequence>MKKNPGGVTFTMNLHFTNEYPASCLDEIVGYLLGPRLWIPRIQYPDFDEWLHKSFIELKNEQKRAMVALSGNDIAGVALYQRHKKDPRALEIKNLTVRPDMRGRYIASFLLRNVEIEGARDFNSSHIVCDAKADNLPIQTFLVRHRYEALKREDLYQKGAGHDIIYKKKLAYI</sequence>
<dbReference type="Proteomes" id="UP000231503">
    <property type="component" value="Unassembled WGS sequence"/>
</dbReference>
<organism evidence="2 3">
    <name type="scientific">Candidatus Niyogibacteria bacterium CG10_big_fil_rev_8_21_14_0_10_46_36</name>
    <dbReference type="NCBI Taxonomy" id="1974726"/>
    <lineage>
        <taxon>Bacteria</taxon>
        <taxon>Candidatus Niyogiibacteriota</taxon>
    </lineage>
</organism>
<dbReference type="GO" id="GO:0016747">
    <property type="term" value="F:acyltransferase activity, transferring groups other than amino-acyl groups"/>
    <property type="evidence" value="ECO:0007669"/>
    <property type="project" value="InterPro"/>
</dbReference>
<protein>
    <recommendedName>
        <fullName evidence="1">N-acetyltransferase domain-containing protein</fullName>
    </recommendedName>
</protein>
<accession>A0A2H0TCH8</accession>
<dbReference type="CDD" id="cd04301">
    <property type="entry name" value="NAT_SF"/>
    <property type="match status" value="1"/>
</dbReference>
<name>A0A2H0TCH8_9BACT</name>
<dbReference type="Pfam" id="PF00583">
    <property type="entry name" value="Acetyltransf_1"/>
    <property type="match status" value="1"/>
</dbReference>
<dbReference type="PROSITE" id="PS51186">
    <property type="entry name" value="GNAT"/>
    <property type="match status" value="1"/>
</dbReference>
<evidence type="ECO:0000313" key="3">
    <source>
        <dbReference type="Proteomes" id="UP000231503"/>
    </source>
</evidence>
<dbReference type="InterPro" id="IPR016181">
    <property type="entry name" value="Acyl_CoA_acyltransferase"/>
</dbReference>
<dbReference type="SUPFAM" id="SSF55729">
    <property type="entry name" value="Acyl-CoA N-acyltransferases (Nat)"/>
    <property type="match status" value="1"/>
</dbReference>
<proteinExistence type="predicted"/>
<comment type="caution">
    <text evidence="2">The sequence shown here is derived from an EMBL/GenBank/DDBJ whole genome shotgun (WGS) entry which is preliminary data.</text>
</comment>
<dbReference type="InterPro" id="IPR000182">
    <property type="entry name" value="GNAT_dom"/>
</dbReference>